<dbReference type="EMBL" id="BJXR01000052">
    <property type="protein sequence ID" value="GEN11930.1"/>
    <property type="molecule type" value="Genomic_DNA"/>
</dbReference>
<reference evidence="3 4" key="1">
    <citation type="submission" date="2016-10" db="EMBL/GenBank/DDBJ databases">
        <authorList>
            <person name="Varghese N."/>
            <person name="Submissions S."/>
        </authorList>
    </citation>
    <scope>NUCLEOTIDE SEQUENCE [LARGE SCALE GENOMIC DNA]</scope>
    <source>
        <strain evidence="3 4">DSM 16525</strain>
    </source>
</reference>
<dbReference type="RefSeq" id="WP_074958460.1">
    <property type="nucleotide sequence ID" value="NZ_BJXR01000052.1"/>
</dbReference>
<dbReference type="PROSITE" id="PS51257">
    <property type="entry name" value="PROKAR_LIPOPROTEIN"/>
    <property type="match status" value="1"/>
</dbReference>
<proteinExistence type="predicted"/>
<keyword evidence="4" id="KW-1185">Reference proteome</keyword>
<dbReference type="EMBL" id="FOIB01000013">
    <property type="protein sequence ID" value="SEU38852.1"/>
    <property type="molecule type" value="Genomic_DNA"/>
</dbReference>
<evidence type="ECO:0000313" key="5">
    <source>
        <dbReference type="Proteomes" id="UP000321514"/>
    </source>
</evidence>
<evidence type="ECO:0000313" key="4">
    <source>
        <dbReference type="Proteomes" id="UP000183760"/>
    </source>
</evidence>
<feature type="signal peptide" evidence="1">
    <location>
        <begin position="1"/>
        <end position="24"/>
    </location>
</feature>
<protein>
    <recommendedName>
        <fullName evidence="6">Lipoprotein</fullName>
    </recommendedName>
</protein>
<evidence type="ECO:0008006" key="6">
    <source>
        <dbReference type="Google" id="ProtNLM"/>
    </source>
</evidence>
<evidence type="ECO:0000313" key="2">
    <source>
        <dbReference type="EMBL" id="GEN11930.1"/>
    </source>
</evidence>
<dbReference type="Proteomes" id="UP000183760">
    <property type="component" value="Unassembled WGS sequence"/>
</dbReference>
<evidence type="ECO:0000256" key="1">
    <source>
        <dbReference type="SAM" id="SignalP"/>
    </source>
</evidence>
<name>A0A511TCM4_MYXFU</name>
<comment type="caution">
    <text evidence="2">The sequence shown here is derived from an EMBL/GenBank/DDBJ whole genome shotgun (WGS) entry which is preliminary data.</text>
</comment>
<dbReference type="Proteomes" id="UP000321514">
    <property type="component" value="Unassembled WGS sequence"/>
</dbReference>
<gene>
    <name evidence="2" type="ORF">MFU01_69670</name>
    <name evidence="3" type="ORF">SAMN05443572_113223</name>
</gene>
<keyword evidence="1" id="KW-0732">Signal</keyword>
<dbReference type="STRING" id="1334629.MFUL124B02_10860"/>
<feature type="chain" id="PRO_5023077929" description="Lipoprotein" evidence="1">
    <location>
        <begin position="25"/>
        <end position="288"/>
    </location>
</feature>
<evidence type="ECO:0000313" key="3">
    <source>
        <dbReference type="EMBL" id="SEU38852.1"/>
    </source>
</evidence>
<dbReference type="AlphaFoldDB" id="A0A511TCM4"/>
<organism evidence="2 5">
    <name type="scientific">Myxococcus fulvus</name>
    <dbReference type="NCBI Taxonomy" id="33"/>
    <lineage>
        <taxon>Bacteria</taxon>
        <taxon>Pseudomonadati</taxon>
        <taxon>Myxococcota</taxon>
        <taxon>Myxococcia</taxon>
        <taxon>Myxococcales</taxon>
        <taxon>Cystobacterineae</taxon>
        <taxon>Myxococcaceae</taxon>
        <taxon>Myxococcus</taxon>
    </lineage>
</organism>
<accession>A0A511TCM4</accession>
<reference evidence="2 5" key="2">
    <citation type="submission" date="2019-07" db="EMBL/GenBank/DDBJ databases">
        <title>Whole genome shotgun sequence of Myxococcus fulvus NBRC 100333.</title>
        <authorList>
            <person name="Hosoyama A."/>
            <person name="Uohara A."/>
            <person name="Ohji S."/>
            <person name="Ichikawa N."/>
        </authorList>
    </citation>
    <scope>NUCLEOTIDE SEQUENCE [LARGE SCALE GENOMIC DNA]</scope>
    <source>
        <strain evidence="2 5">NBRC 100333</strain>
    </source>
</reference>
<sequence length="288" mass="29950">MSLKTSRLWSWSLVVGLGLVGCQAAPPPETESQATMGESVGAVVIPPTTSFDWPPFANVTDVSLGSGHRTVAVAPGKPFTLSTDYFVGPDACIGCKDQLVFGVPGGVGACAYDGVGPVQGHADIELIAPTDPGIHKVHGNHTRAPDCAAALGMAEGGPAFGLIGVYVDPWMWSWGSVSNLRLNGNKTHKINVFPGARVDITTDYKLDPAAGGCPGCWAQLVFGIDQGSKECIYNGLGTTSATNSTFSLTAPTQPGLYPVWAAPQWALYCAQAVSWSNSGTPVAFIEVK</sequence>